<dbReference type="InterPro" id="IPR052367">
    <property type="entry name" value="Thiosulfate_ST/Rhodanese-like"/>
</dbReference>
<dbReference type="InterPro" id="IPR021309">
    <property type="entry name" value="YgaP-like_TM"/>
</dbReference>
<dbReference type="InterPro" id="IPR001763">
    <property type="entry name" value="Rhodanese-like_dom"/>
</dbReference>
<accession>A0A1N6Q263</accession>
<dbReference type="PROSITE" id="PS50206">
    <property type="entry name" value="RHODANESE_3"/>
    <property type="match status" value="1"/>
</dbReference>
<evidence type="ECO:0000259" key="2">
    <source>
        <dbReference type="PROSITE" id="PS50206"/>
    </source>
</evidence>
<dbReference type="GO" id="GO:0016740">
    <property type="term" value="F:transferase activity"/>
    <property type="evidence" value="ECO:0007669"/>
    <property type="project" value="UniProtKB-KW"/>
</dbReference>
<keyword evidence="1" id="KW-1133">Transmembrane helix</keyword>
<keyword evidence="3" id="KW-0808">Transferase</keyword>
<feature type="transmembrane region" description="Helical" evidence="1">
    <location>
        <begin position="150"/>
        <end position="174"/>
    </location>
</feature>
<feature type="domain" description="Rhodanese" evidence="2">
    <location>
        <begin position="25"/>
        <end position="113"/>
    </location>
</feature>
<dbReference type="Pfam" id="PF11127">
    <property type="entry name" value="YgaP-like_TM"/>
    <property type="match status" value="1"/>
</dbReference>
<keyword evidence="1" id="KW-0812">Transmembrane</keyword>
<keyword evidence="1" id="KW-0472">Membrane</keyword>
<dbReference type="RefSeq" id="WP_083690795.1">
    <property type="nucleotide sequence ID" value="NZ_FTMP01000002.1"/>
</dbReference>
<reference evidence="3 4" key="1">
    <citation type="submission" date="2017-01" db="EMBL/GenBank/DDBJ databases">
        <authorList>
            <person name="Mah S.A."/>
            <person name="Swanson W.J."/>
            <person name="Moy G.W."/>
            <person name="Vacquier V.D."/>
        </authorList>
    </citation>
    <scope>NUCLEOTIDE SEQUENCE [LARGE SCALE GENOMIC DNA]</scope>
    <source>
        <strain evidence="3 4">RU36E</strain>
    </source>
</reference>
<evidence type="ECO:0000256" key="1">
    <source>
        <dbReference type="SAM" id="Phobius"/>
    </source>
</evidence>
<dbReference type="CDD" id="cd00158">
    <property type="entry name" value="RHOD"/>
    <property type="match status" value="1"/>
</dbReference>
<evidence type="ECO:0000313" key="4">
    <source>
        <dbReference type="Proteomes" id="UP000185841"/>
    </source>
</evidence>
<dbReference type="Pfam" id="PF00581">
    <property type="entry name" value="Rhodanese"/>
    <property type="match status" value="1"/>
</dbReference>
<sequence>MTDTICLIDAPRFASARQQGHVRFLIDVRSPAEFRAQHVAGARNVPLDQLEPAPLVQQLRQEGLQRGDELYLLCHSGQRARRAADQLQQLLPGVQVIDGGTQACVACGLPTEEAPSGVISIQRQVQISAGSLVLLGVVLGTWVHPGWYGLAAFVGAGLTFAGLSNTCAMALLLARMPWNR</sequence>
<dbReference type="PANTHER" id="PTHR45431">
    <property type="entry name" value="RHODANESE-LIKE DOMAIN-CONTAINING PROTEIN 15, CHLOROPLASTIC"/>
    <property type="match status" value="1"/>
</dbReference>
<dbReference type="Gene3D" id="3.40.250.10">
    <property type="entry name" value="Rhodanese-like domain"/>
    <property type="match status" value="1"/>
</dbReference>
<feature type="transmembrane region" description="Helical" evidence="1">
    <location>
        <begin position="125"/>
        <end position="144"/>
    </location>
</feature>
<organism evidence="3 4">
    <name type="scientific">Aquipseudomonas alcaligenes</name>
    <name type="common">Pseudomonas alcaligenes</name>
    <dbReference type="NCBI Taxonomy" id="43263"/>
    <lineage>
        <taxon>Bacteria</taxon>
        <taxon>Pseudomonadati</taxon>
        <taxon>Pseudomonadota</taxon>
        <taxon>Gammaproteobacteria</taxon>
        <taxon>Pseudomonadales</taxon>
        <taxon>Pseudomonadaceae</taxon>
        <taxon>Aquipseudomonas</taxon>
    </lineage>
</organism>
<dbReference type="EMBL" id="FTMP01000002">
    <property type="protein sequence ID" value="SIQ10658.1"/>
    <property type="molecule type" value="Genomic_DNA"/>
</dbReference>
<dbReference type="AlphaFoldDB" id="A0A1N6Q263"/>
<dbReference type="PANTHER" id="PTHR45431:SF3">
    <property type="entry name" value="RHODANESE-LIKE DOMAIN-CONTAINING PROTEIN 15, CHLOROPLASTIC"/>
    <property type="match status" value="1"/>
</dbReference>
<dbReference type="Gene3D" id="6.10.140.1340">
    <property type="match status" value="1"/>
</dbReference>
<dbReference type="InterPro" id="IPR036873">
    <property type="entry name" value="Rhodanese-like_dom_sf"/>
</dbReference>
<protein>
    <submittedName>
        <fullName evidence="3">Rhodanese-related sulfurtransferase</fullName>
    </submittedName>
</protein>
<dbReference type="SMART" id="SM00450">
    <property type="entry name" value="RHOD"/>
    <property type="match status" value="1"/>
</dbReference>
<dbReference type="SUPFAM" id="SSF52821">
    <property type="entry name" value="Rhodanese/Cell cycle control phosphatase"/>
    <property type="match status" value="1"/>
</dbReference>
<gene>
    <name evidence="3" type="ORF">SAMN05878282_102162</name>
</gene>
<dbReference type="Proteomes" id="UP000185841">
    <property type="component" value="Unassembled WGS sequence"/>
</dbReference>
<name>A0A1N6Q263_AQUAC</name>
<evidence type="ECO:0000313" key="3">
    <source>
        <dbReference type="EMBL" id="SIQ10658.1"/>
    </source>
</evidence>
<proteinExistence type="predicted"/>